<feature type="non-terminal residue" evidence="1">
    <location>
        <position position="65"/>
    </location>
</feature>
<accession>A0AA40B1B8</accession>
<comment type="caution">
    <text evidence="1">The sequence shown here is derived from an EMBL/GenBank/DDBJ whole genome shotgun (WGS) entry which is preliminary data.</text>
</comment>
<reference evidence="1" key="1">
    <citation type="submission" date="2023-06" db="EMBL/GenBank/DDBJ databases">
        <title>Genome-scale phylogeny and comparative genomics of the fungal order Sordariales.</title>
        <authorList>
            <consortium name="Lawrence Berkeley National Laboratory"/>
            <person name="Hensen N."/>
            <person name="Bonometti L."/>
            <person name="Westerberg I."/>
            <person name="Brannstrom I.O."/>
            <person name="Guillou S."/>
            <person name="Cros-Aarteil S."/>
            <person name="Calhoun S."/>
            <person name="Haridas S."/>
            <person name="Kuo A."/>
            <person name="Mondo S."/>
            <person name="Pangilinan J."/>
            <person name="Riley R."/>
            <person name="Labutti K."/>
            <person name="Andreopoulos B."/>
            <person name="Lipzen A."/>
            <person name="Chen C."/>
            <person name="Yanf M."/>
            <person name="Daum C."/>
            <person name="Ng V."/>
            <person name="Clum A."/>
            <person name="Steindorff A."/>
            <person name="Ohm R."/>
            <person name="Martin F."/>
            <person name="Silar P."/>
            <person name="Natvig D."/>
            <person name="Lalanne C."/>
            <person name="Gautier V."/>
            <person name="Ament-Velasquez S.L."/>
            <person name="Kruys A."/>
            <person name="Hutchinson M.I."/>
            <person name="Powell A.J."/>
            <person name="Barry K."/>
            <person name="Miller A.N."/>
            <person name="Grigoriev I.V."/>
            <person name="Debuchy R."/>
            <person name="Gladieux P."/>
            <person name="Thoren M.H."/>
            <person name="Johannesson H."/>
        </authorList>
    </citation>
    <scope>NUCLEOTIDE SEQUENCE</scope>
    <source>
        <strain evidence="1">SMH4607-1</strain>
    </source>
</reference>
<evidence type="ECO:0000313" key="1">
    <source>
        <dbReference type="EMBL" id="KAK0725702.1"/>
    </source>
</evidence>
<dbReference type="EMBL" id="JAUKUA010000002">
    <property type="protein sequence ID" value="KAK0725702.1"/>
    <property type="molecule type" value="Genomic_DNA"/>
</dbReference>
<keyword evidence="2" id="KW-1185">Reference proteome</keyword>
<gene>
    <name evidence="1" type="ORF">B0H67DRAFT_482377</name>
</gene>
<dbReference type="Proteomes" id="UP001172102">
    <property type="component" value="Unassembled WGS sequence"/>
</dbReference>
<protein>
    <submittedName>
        <fullName evidence="1">Uncharacterized protein</fullName>
    </submittedName>
</protein>
<proteinExistence type="predicted"/>
<organism evidence="1 2">
    <name type="scientific">Lasiosphaeris hirsuta</name>
    <dbReference type="NCBI Taxonomy" id="260670"/>
    <lineage>
        <taxon>Eukaryota</taxon>
        <taxon>Fungi</taxon>
        <taxon>Dikarya</taxon>
        <taxon>Ascomycota</taxon>
        <taxon>Pezizomycotina</taxon>
        <taxon>Sordariomycetes</taxon>
        <taxon>Sordariomycetidae</taxon>
        <taxon>Sordariales</taxon>
        <taxon>Lasiosphaeriaceae</taxon>
        <taxon>Lasiosphaeris</taxon>
    </lineage>
</organism>
<evidence type="ECO:0000313" key="2">
    <source>
        <dbReference type="Proteomes" id="UP001172102"/>
    </source>
</evidence>
<dbReference type="AlphaFoldDB" id="A0AA40B1B8"/>
<sequence length="65" mass="7669">CHCDQREYSCGHFKWLATEHCPEYRERQNKKCPPNITAFEDRTDICGECKPKTQFPWIAGFMGKT</sequence>
<name>A0AA40B1B8_9PEZI</name>